<evidence type="ECO:0000256" key="1">
    <source>
        <dbReference type="SAM" id="MobiDB-lite"/>
    </source>
</evidence>
<accession>A0A517S7T0</accession>
<dbReference type="InParanoid" id="A0A517S7T0"/>
<dbReference type="EMBL" id="CP036271">
    <property type="protein sequence ID" value="QDT52164.1"/>
    <property type="molecule type" value="Genomic_DNA"/>
</dbReference>
<sequence>MPVDISDRVLAGCWFEWHRQGGCGAGEVRLRDDFADRGEIEPGDWISMESGPGLRWYLGRVETKEAAYPAGVRLRLEGMGVELGEVYPGGFGSDADGVPPQRLGATDLFSLDPDRDLETFDATGDAASVVRLLLSRYVEPAAHITYAAPRVEDSLRPAGVESLKVRGEESARSLIKELAVRAGASSWGVDAAGEFFFLQRRTSIELVLQIGQNVSELEELSDRELLFNRLLLTGDYVYDRADDTDNIAVRSYRWRGNYVEPVSRAAYGERRLRLWIPWIRTQADAVSFSREFFRTYSQPRRRYRVTTGVIDAPVFPWLGAVRLKNAAGFDVATGICDVIRVRFDRVPRMELEIGPEDPRNLWPEPAQDERWELPARSQARGGNLSLTSLTDPWTDGGGGGDSGGSDASTTDTGGDTSLTGDASVESSMSGLSDLSSFSDGLTTEEGTSLTTDSNSDPESSGGSSSDPSDESGDASTGGAGDSDESSDFVSDGSGESSLDSDASSDESDGSDASSS</sequence>
<feature type="region of interest" description="Disordered" evidence="1">
    <location>
        <begin position="375"/>
        <end position="515"/>
    </location>
</feature>
<gene>
    <name evidence="2" type="ORF">Pan44_01730</name>
</gene>
<evidence type="ECO:0000313" key="2">
    <source>
        <dbReference type="EMBL" id="QDT52164.1"/>
    </source>
</evidence>
<proteinExistence type="predicted"/>
<keyword evidence="3" id="KW-1185">Reference proteome</keyword>
<feature type="compositionally biased region" description="Low complexity" evidence="1">
    <location>
        <begin position="404"/>
        <end position="466"/>
    </location>
</feature>
<evidence type="ECO:0000313" key="3">
    <source>
        <dbReference type="Proteomes" id="UP000315700"/>
    </source>
</evidence>
<feature type="compositionally biased region" description="Low complexity" evidence="1">
    <location>
        <begin position="490"/>
        <end position="501"/>
    </location>
</feature>
<organism evidence="2 3">
    <name type="scientific">Caulifigura coniformis</name>
    <dbReference type="NCBI Taxonomy" id="2527983"/>
    <lineage>
        <taxon>Bacteria</taxon>
        <taxon>Pseudomonadati</taxon>
        <taxon>Planctomycetota</taxon>
        <taxon>Planctomycetia</taxon>
        <taxon>Planctomycetales</taxon>
        <taxon>Planctomycetaceae</taxon>
        <taxon>Caulifigura</taxon>
    </lineage>
</organism>
<protein>
    <submittedName>
        <fullName evidence="2">Uncharacterized protein</fullName>
    </submittedName>
</protein>
<dbReference type="KEGG" id="ccos:Pan44_01730"/>
<name>A0A517S7T0_9PLAN</name>
<dbReference type="AlphaFoldDB" id="A0A517S7T0"/>
<dbReference type="Proteomes" id="UP000315700">
    <property type="component" value="Chromosome"/>
</dbReference>
<reference evidence="2 3" key="1">
    <citation type="submission" date="2019-02" db="EMBL/GenBank/DDBJ databases">
        <title>Deep-cultivation of Planctomycetes and their phenomic and genomic characterization uncovers novel biology.</title>
        <authorList>
            <person name="Wiegand S."/>
            <person name="Jogler M."/>
            <person name="Boedeker C."/>
            <person name="Pinto D."/>
            <person name="Vollmers J."/>
            <person name="Rivas-Marin E."/>
            <person name="Kohn T."/>
            <person name="Peeters S.H."/>
            <person name="Heuer A."/>
            <person name="Rast P."/>
            <person name="Oberbeckmann S."/>
            <person name="Bunk B."/>
            <person name="Jeske O."/>
            <person name="Meyerdierks A."/>
            <person name="Storesund J.E."/>
            <person name="Kallscheuer N."/>
            <person name="Luecker S."/>
            <person name="Lage O.M."/>
            <person name="Pohl T."/>
            <person name="Merkel B.J."/>
            <person name="Hornburger P."/>
            <person name="Mueller R.-W."/>
            <person name="Bruemmer F."/>
            <person name="Labrenz M."/>
            <person name="Spormann A.M."/>
            <person name="Op den Camp H."/>
            <person name="Overmann J."/>
            <person name="Amann R."/>
            <person name="Jetten M.S.M."/>
            <person name="Mascher T."/>
            <person name="Medema M.H."/>
            <person name="Devos D.P."/>
            <person name="Kaster A.-K."/>
            <person name="Ovreas L."/>
            <person name="Rohde M."/>
            <person name="Galperin M.Y."/>
            <person name="Jogler C."/>
        </authorList>
    </citation>
    <scope>NUCLEOTIDE SEQUENCE [LARGE SCALE GENOMIC DNA]</scope>
    <source>
        <strain evidence="2 3">Pan44</strain>
    </source>
</reference>